<sequence length="91" mass="10308">MTQNEKMTAGEITERIAKDLKERLDQGGEHLQVMDKNGEHVGTLDHLDGDRIKLTKRDSSDGQHHYVPLTQVESMDDVAVHLNVTREEAMN</sequence>
<keyword evidence="2" id="KW-1185">Reference proteome</keyword>
<dbReference type="RefSeq" id="WP_317640186.1">
    <property type="nucleotide sequence ID" value="NZ_JAPMIV010000015.1"/>
</dbReference>
<gene>
    <name evidence="1" type="ORF">ORD21_09695</name>
</gene>
<comment type="caution">
    <text evidence="1">The sequence shown here is derived from an EMBL/GenBank/DDBJ whole genome shotgun (WGS) entry which is preliminary data.</text>
</comment>
<evidence type="ECO:0000313" key="2">
    <source>
        <dbReference type="Proteomes" id="UP001276150"/>
    </source>
</evidence>
<dbReference type="Proteomes" id="UP001276150">
    <property type="component" value="Unassembled WGS sequence"/>
</dbReference>
<dbReference type="EMBL" id="JAPMIV010000015">
    <property type="protein sequence ID" value="MDV6374859.1"/>
    <property type="molecule type" value="Genomic_DNA"/>
</dbReference>
<accession>A0ABU4DR00</accession>
<organism evidence="1 2">
    <name type="scientific">Deinococcus arenicola</name>
    <dbReference type="NCBI Taxonomy" id="2994950"/>
    <lineage>
        <taxon>Bacteria</taxon>
        <taxon>Thermotogati</taxon>
        <taxon>Deinococcota</taxon>
        <taxon>Deinococci</taxon>
        <taxon>Deinococcales</taxon>
        <taxon>Deinococcaceae</taxon>
        <taxon>Deinococcus</taxon>
    </lineage>
</organism>
<evidence type="ECO:0000313" key="1">
    <source>
        <dbReference type="EMBL" id="MDV6374859.1"/>
    </source>
</evidence>
<protein>
    <submittedName>
        <fullName evidence="1">DUF2171 domain-containing protein</fullName>
    </submittedName>
</protein>
<name>A0ABU4DR00_9DEIO</name>
<dbReference type="InterPro" id="IPR018684">
    <property type="entry name" value="DUF2171"/>
</dbReference>
<reference evidence="1 2" key="1">
    <citation type="submission" date="2022-11" db="EMBL/GenBank/DDBJ databases">
        <title>Deinococcus ZS9-10, Low Temperature and Draught-tolerating, UV-resistant Bacteria from Continental Antarctica.</title>
        <authorList>
            <person name="Cheng L."/>
        </authorList>
    </citation>
    <scope>NUCLEOTIDE SEQUENCE [LARGE SCALE GENOMIC DNA]</scope>
    <source>
        <strain evidence="1 2">ZS9-10</strain>
    </source>
</reference>
<proteinExistence type="predicted"/>
<dbReference type="Pfam" id="PF09939">
    <property type="entry name" value="DUF2171"/>
    <property type="match status" value="1"/>
</dbReference>